<proteinExistence type="predicted"/>
<dbReference type="EMBL" id="CAAALY010252412">
    <property type="protein sequence ID" value="VEL36509.1"/>
    <property type="molecule type" value="Genomic_DNA"/>
</dbReference>
<protein>
    <submittedName>
        <fullName evidence="1">Uncharacterized protein</fullName>
    </submittedName>
</protein>
<organism evidence="1 2">
    <name type="scientific">Protopolystoma xenopodis</name>
    <dbReference type="NCBI Taxonomy" id="117903"/>
    <lineage>
        <taxon>Eukaryota</taxon>
        <taxon>Metazoa</taxon>
        <taxon>Spiralia</taxon>
        <taxon>Lophotrochozoa</taxon>
        <taxon>Platyhelminthes</taxon>
        <taxon>Monogenea</taxon>
        <taxon>Polyopisthocotylea</taxon>
        <taxon>Polystomatidea</taxon>
        <taxon>Polystomatidae</taxon>
        <taxon>Protopolystoma</taxon>
    </lineage>
</organism>
<keyword evidence="2" id="KW-1185">Reference proteome</keyword>
<gene>
    <name evidence="1" type="ORF">PXEA_LOCUS29949</name>
</gene>
<comment type="caution">
    <text evidence="1">The sequence shown here is derived from an EMBL/GenBank/DDBJ whole genome shotgun (WGS) entry which is preliminary data.</text>
</comment>
<evidence type="ECO:0000313" key="2">
    <source>
        <dbReference type="Proteomes" id="UP000784294"/>
    </source>
</evidence>
<accession>A0A3S5BRN6</accession>
<evidence type="ECO:0000313" key="1">
    <source>
        <dbReference type="EMBL" id="VEL36509.1"/>
    </source>
</evidence>
<name>A0A3S5BRN6_9PLAT</name>
<dbReference type="Proteomes" id="UP000784294">
    <property type="component" value="Unassembled WGS sequence"/>
</dbReference>
<sequence>MLPAETNETATLQVYPFAFSYGCRSIGCRVARGNRLNLLRKSCRGTNFVVPTGQLSQREQACHVASFLNYEENSGQAAKPPRKHLKSDPIMRRIKQII</sequence>
<reference evidence="1" key="1">
    <citation type="submission" date="2018-11" db="EMBL/GenBank/DDBJ databases">
        <authorList>
            <consortium name="Pathogen Informatics"/>
        </authorList>
    </citation>
    <scope>NUCLEOTIDE SEQUENCE</scope>
</reference>
<dbReference type="AlphaFoldDB" id="A0A3S5BRN6"/>